<name>A0A5P8FMZ0_9MICO</name>
<dbReference type="InterPro" id="IPR002104">
    <property type="entry name" value="Integrase_catalytic"/>
</dbReference>
<dbReference type="AlphaFoldDB" id="A0A5P8FMZ0"/>
<dbReference type="InterPro" id="IPR011010">
    <property type="entry name" value="DNA_brk_join_enz"/>
</dbReference>
<reference evidence="3 4" key="1">
    <citation type="submission" date="2019-09" db="EMBL/GenBank/DDBJ databases">
        <title>Complete Genome Sequence of Janibacter melonis M714 with both human health impact and industrial applications.</title>
        <authorList>
            <person name="Jin M."/>
            <person name="Zhao Q.R."/>
        </authorList>
    </citation>
    <scope>NUCLEOTIDE SEQUENCE [LARGE SCALE GENOMIC DNA]</scope>
    <source>
        <strain evidence="3 4">M714</strain>
    </source>
</reference>
<dbReference type="GO" id="GO:0006310">
    <property type="term" value="P:DNA recombination"/>
    <property type="evidence" value="ECO:0007669"/>
    <property type="project" value="UniProtKB-KW"/>
</dbReference>
<sequence length="142" mass="16084">MWHQGPRHLHHWIYLRSIRRSPVSSPPKAVLPAFQARVVSKGPSELVFPSPENGYLRSRNWRRRSGFDRAREELGLDITPHDLRRTFGSLARMAGADLRFIQKAMGHESITTTARIYAHLYDDELDAIAAALDGLREGRGGS</sequence>
<dbReference type="SUPFAM" id="SSF56349">
    <property type="entry name" value="DNA breaking-rejoining enzymes"/>
    <property type="match status" value="1"/>
</dbReference>
<dbReference type="RefSeq" id="WP_123092346.1">
    <property type="nucleotide sequence ID" value="NZ_CAJFZZ010000009.1"/>
</dbReference>
<dbReference type="InterPro" id="IPR050090">
    <property type="entry name" value="Tyrosine_recombinase_XerCD"/>
</dbReference>
<protein>
    <submittedName>
        <fullName evidence="3">Tyrosine-type recombinase/integrase</fullName>
    </submittedName>
</protein>
<dbReference type="PANTHER" id="PTHR30349">
    <property type="entry name" value="PHAGE INTEGRASE-RELATED"/>
    <property type="match status" value="1"/>
</dbReference>
<accession>A0A5P8FMZ0</accession>
<evidence type="ECO:0000259" key="2">
    <source>
        <dbReference type="PROSITE" id="PS51898"/>
    </source>
</evidence>
<dbReference type="EMBL" id="CP044548">
    <property type="protein sequence ID" value="QFQ30989.2"/>
    <property type="molecule type" value="Genomic_DNA"/>
</dbReference>
<keyword evidence="1" id="KW-0233">DNA recombination</keyword>
<dbReference type="InterPro" id="IPR013762">
    <property type="entry name" value="Integrase-like_cat_sf"/>
</dbReference>
<feature type="domain" description="Tyr recombinase" evidence="2">
    <location>
        <begin position="1"/>
        <end position="130"/>
    </location>
</feature>
<dbReference type="PROSITE" id="PS51898">
    <property type="entry name" value="TYR_RECOMBINASE"/>
    <property type="match status" value="1"/>
</dbReference>
<dbReference type="GO" id="GO:0003677">
    <property type="term" value="F:DNA binding"/>
    <property type="evidence" value="ECO:0007669"/>
    <property type="project" value="InterPro"/>
</dbReference>
<dbReference type="PANTHER" id="PTHR30349:SF64">
    <property type="entry name" value="PROPHAGE INTEGRASE INTD-RELATED"/>
    <property type="match status" value="1"/>
</dbReference>
<evidence type="ECO:0000313" key="4">
    <source>
        <dbReference type="Proteomes" id="UP000271708"/>
    </source>
</evidence>
<dbReference type="Pfam" id="PF00589">
    <property type="entry name" value="Phage_integrase"/>
    <property type="match status" value="1"/>
</dbReference>
<evidence type="ECO:0000313" key="3">
    <source>
        <dbReference type="EMBL" id="QFQ30989.2"/>
    </source>
</evidence>
<dbReference type="Gene3D" id="1.10.443.10">
    <property type="entry name" value="Intergrase catalytic core"/>
    <property type="match status" value="1"/>
</dbReference>
<dbReference type="GO" id="GO:0015074">
    <property type="term" value="P:DNA integration"/>
    <property type="evidence" value="ECO:0007669"/>
    <property type="project" value="InterPro"/>
</dbReference>
<dbReference type="GeneID" id="59162045"/>
<gene>
    <name evidence="3" type="ORF">EEW87_012745</name>
</gene>
<proteinExistence type="predicted"/>
<dbReference type="Proteomes" id="UP000271708">
    <property type="component" value="Chromosome"/>
</dbReference>
<evidence type="ECO:0000256" key="1">
    <source>
        <dbReference type="ARBA" id="ARBA00023172"/>
    </source>
</evidence>
<organism evidence="3 4">
    <name type="scientific">Janibacter melonis</name>
    <dbReference type="NCBI Taxonomy" id="262209"/>
    <lineage>
        <taxon>Bacteria</taxon>
        <taxon>Bacillati</taxon>
        <taxon>Actinomycetota</taxon>
        <taxon>Actinomycetes</taxon>
        <taxon>Micrococcales</taxon>
        <taxon>Intrasporangiaceae</taxon>
        <taxon>Janibacter</taxon>
    </lineage>
</organism>
<dbReference type="KEGG" id="jme:EEW87_012745"/>